<dbReference type="PROSITE" id="PS50088">
    <property type="entry name" value="ANK_REPEAT"/>
    <property type="match status" value="9"/>
</dbReference>
<organism evidence="3 4">
    <name type="scientific">Trichomonas vaginalis (strain ATCC PRA-98 / G3)</name>
    <dbReference type="NCBI Taxonomy" id="412133"/>
    <lineage>
        <taxon>Eukaryota</taxon>
        <taxon>Metamonada</taxon>
        <taxon>Parabasalia</taxon>
        <taxon>Trichomonadida</taxon>
        <taxon>Trichomonadidae</taxon>
        <taxon>Trichomonas</taxon>
    </lineage>
</organism>
<feature type="repeat" description="ANK" evidence="1">
    <location>
        <begin position="410"/>
        <end position="442"/>
    </location>
</feature>
<dbReference type="PANTHER" id="PTHR24182">
    <property type="entry name" value="ANKYRIN REPEAT AND SOCS BOX CONTAINING 4"/>
    <property type="match status" value="1"/>
</dbReference>
<dbReference type="Gene3D" id="1.25.40.20">
    <property type="entry name" value="Ankyrin repeat-containing domain"/>
    <property type="match status" value="3"/>
</dbReference>
<evidence type="ECO:0000313" key="4">
    <source>
        <dbReference type="Proteomes" id="UP000001542"/>
    </source>
</evidence>
<dbReference type="Pfam" id="PF00023">
    <property type="entry name" value="Ank"/>
    <property type="match status" value="1"/>
</dbReference>
<dbReference type="PANTHER" id="PTHR24182:SF13">
    <property type="entry name" value="LD18443P"/>
    <property type="match status" value="1"/>
</dbReference>
<dbReference type="KEGG" id="tva:4761502"/>
<dbReference type="PRINTS" id="PR01415">
    <property type="entry name" value="ANKYRIN"/>
</dbReference>
<dbReference type="RefSeq" id="XP_001315880.1">
    <property type="nucleotide sequence ID" value="XM_001315845.1"/>
</dbReference>
<dbReference type="STRING" id="5722.A2EUK8"/>
<dbReference type="InterPro" id="IPR036770">
    <property type="entry name" value="Ankyrin_rpt-contain_sf"/>
</dbReference>
<dbReference type="eggNOG" id="KOG0504">
    <property type="taxonomic scope" value="Eukaryota"/>
</dbReference>
<feature type="repeat" description="ANK" evidence="1">
    <location>
        <begin position="608"/>
        <end position="640"/>
    </location>
</feature>
<evidence type="ECO:0000256" key="1">
    <source>
        <dbReference type="PROSITE-ProRule" id="PRU00023"/>
    </source>
</evidence>
<reference evidence="3" key="1">
    <citation type="submission" date="2006-10" db="EMBL/GenBank/DDBJ databases">
        <authorList>
            <person name="Amadeo P."/>
            <person name="Zhao Q."/>
            <person name="Wortman J."/>
            <person name="Fraser-Liggett C."/>
            <person name="Carlton J."/>
        </authorList>
    </citation>
    <scope>NUCLEOTIDE SEQUENCE</scope>
    <source>
        <strain evidence="3">G3</strain>
    </source>
</reference>
<sequence length="642" mass="72954">MSSDYSKQYADFIGALEKLFHIKSNEPIEDMCRIITNTLISKYQLSIKQLTKLIHEAIRYNYASGANYVKILEQIGADLTGVSDYHFETEDSIEFIVMHDQIDKFKEYLTQNSISDDIFLQIPNFRNNAYNYSYFAELSLIEACAYFGSVNIFYFLTSNHISEITENCLCSALIGGNQDIINECLKEHKMDIDCLRSIIRTHNHELLEYVLDREIFELDDFYGEYWKSGKEKNWMSDTSYKPVYEDIIRYQNLNAVFLLFKRNKYYIFPWGAAFPQTIDIFKNNTFSNKHNHTKCGIIHFASKAQNSNIGRLLLESYNQIIVNNNEGDDECISHGININEKDKNGKTALHIAAKNNNKETAELLISHGTNINEKNKDGYTSLHIASRYNYKETAELLISHCTNINEKDDDGQTVLHIAAWNNSKETTELLISHGANINEKNKDGRAALHVAALNDNSEIAELLILHGANINEKDDYGQTALHIVVYYNRTEISEFLISHGTNINEKDDDGQTVLHIAAKNNCEEMAEVLISHGTNINEKDKNGRTALHVAALNDNSEIAELLILHGTNINEKDDYGQTALHIAAKNNNKETAELLISHGANINEKDKYGETTLHYAADQYGKAIAEVLISHGANINENDNYL</sequence>
<name>A2EUK8_TRIV3</name>
<feature type="repeat" description="ANK" evidence="1">
    <location>
        <begin position="542"/>
        <end position="574"/>
    </location>
</feature>
<feature type="repeat" description="ANK" evidence="1">
    <location>
        <begin position="344"/>
        <end position="376"/>
    </location>
</feature>
<dbReference type="InParanoid" id="A2EUK8"/>
<feature type="repeat" description="ANK" evidence="1">
    <location>
        <begin position="509"/>
        <end position="541"/>
    </location>
</feature>
<dbReference type="InterPro" id="IPR020683">
    <property type="entry name" value="DUF3447"/>
</dbReference>
<dbReference type="VEuPathDB" id="TrichDB:TVAG_145260"/>
<feature type="domain" description="DUF3447" evidence="2">
    <location>
        <begin position="162"/>
        <end position="219"/>
    </location>
</feature>
<feature type="repeat" description="ANK" evidence="1">
    <location>
        <begin position="476"/>
        <end position="508"/>
    </location>
</feature>
<dbReference type="Pfam" id="PF12796">
    <property type="entry name" value="Ank_2"/>
    <property type="match status" value="3"/>
</dbReference>
<reference evidence="3" key="2">
    <citation type="journal article" date="2007" name="Science">
        <title>Draft genome sequence of the sexually transmitted pathogen Trichomonas vaginalis.</title>
        <authorList>
            <person name="Carlton J.M."/>
            <person name="Hirt R.P."/>
            <person name="Silva J.C."/>
            <person name="Delcher A.L."/>
            <person name="Schatz M."/>
            <person name="Zhao Q."/>
            <person name="Wortman J.R."/>
            <person name="Bidwell S.L."/>
            <person name="Alsmark U.C.M."/>
            <person name="Besteiro S."/>
            <person name="Sicheritz-Ponten T."/>
            <person name="Noel C.J."/>
            <person name="Dacks J.B."/>
            <person name="Foster P.G."/>
            <person name="Simillion C."/>
            <person name="Van de Peer Y."/>
            <person name="Miranda-Saavedra D."/>
            <person name="Barton G.J."/>
            <person name="Westrop G.D."/>
            <person name="Mueller S."/>
            <person name="Dessi D."/>
            <person name="Fiori P.L."/>
            <person name="Ren Q."/>
            <person name="Paulsen I."/>
            <person name="Zhang H."/>
            <person name="Bastida-Corcuera F.D."/>
            <person name="Simoes-Barbosa A."/>
            <person name="Brown M.T."/>
            <person name="Hayes R.D."/>
            <person name="Mukherjee M."/>
            <person name="Okumura C.Y."/>
            <person name="Schneider R."/>
            <person name="Smith A.J."/>
            <person name="Vanacova S."/>
            <person name="Villalvazo M."/>
            <person name="Haas B.J."/>
            <person name="Pertea M."/>
            <person name="Feldblyum T.V."/>
            <person name="Utterback T.R."/>
            <person name="Shu C.L."/>
            <person name="Osoegawa K."/>
            <person name="de Jong P.J."/>
            <person name="Hrdy I."/>
            <person name="Horvathova L."/>
            <person name="Zubacova Z."/>
            <person name="Dolezal P."/>
            <person name="Malik S.B."/>
            <person name="Logsdon J.M. Jr."/>
            <person name="Henze K."/>
            <person name="Gupta A."/>
            <person name="Wang C.C."/>
            <person name="Dunne R.L."/>
            <person name="Upcroft J.A."/>
            <person name="Upcroft P."/>
            <person name="White O."/>
            <person name="Salzberg S.L."/>
            <person name="Tang P."/>
            <person name="Chiu C.-H."/>
            <person name="Lee Y.-S."/>
            <person name="Embley T.M."/>
            <person name="Coombs G.H."/>
            <person name="Mottram J.C."/>
            <person name="Tachezy J."/>
            <person name="Fraser-Liggett C.M."/>
            <person name="Johnson P.J."/>
        </authorList>
    </citation>
    <scope>NUCLEOTIDE SEQUENCE [LARGE SCALE GENOMIC DNA]</scope>
    <source>
        <strain evidence="3">G3</strain>
    </source>
</reference>
<evidence type="ECO:0000259" key="2">
    <source>
        <dbReference type="Pfam" id="PF11929"/>
    </source>
</evidence>
<proteinExistence type="predicted"/>
<keyword evidence="4" id="KW-1185">Reference proteome</keyword>
<dbReference type="SMART" id="SM00248">
    <property type="entry name" value="ANK"/>
    <property type="match status" value="10"/>
</dbReference>
<evidence type="ECO:0000313" key="3">
    <source>
        <dbReference type="EMBL" id="EAY03657.1"/>
    </source>
</evidence>
<dbReference type="AlphaFoldDB" id="A2EUK8"/>
<gene>
    <name evidence="3" type="ORF">TVAG_145260</name>
</gene>
<feature type="repeat" description="ANK" evidence="1">
    <location>
        <begin position="443"/>
        <end position="475"/>
    </location>
</feature>
<dbReference type="VEuPathDB" id="TrichDB:TVAGG3_0547670"/>
<accession>A2EUK8</accession>
<protein>
    <submittedName>
        <fullName evidence="3">Ankyrin repeat protein, putative</fullName>
    </submittedName>
</protein>
<dbReference type="SMR" id="A2EUK8"/>
<dbReference type="Pfam" id="PF11929">
    <property type="entry name" value="DUF3447"/>
    <property type="match status" value="1"/>
</dbReference>
<dbReference type="SUPFAM" id="SSF48403">
    <property type="entry name" value="Ankyrin repeat"/>
    <property type="match status" value="2"/>
</dbReference>
<dbReference type="EMBL" id="DS113498">
    <property type="protein sequence ID" value="EAY03657.1"/>
    <property type="molecule type" value="Genomic_DNA"/>
</dbReference>
<feature type="repeat" description="ANK" evidence="1">
    <location>
        <begin position="377"/>
        <end position="409"/>
    </location>
</feature>
<dbReference type="InterPro" id="IPR002110">
    <property type="entry name" value="Ankyrin_rpt"/>
</dbReference>
<dbReference type="PROSITE" id="PS50297">
    <property type="entry name" value="ANK_REP_REGION"/>
    <property type="match status" value="9"/>
</dbReference>
<keyword evidence="1" id="KW-0040">ANK repeat</keyword>
<dbReference type="Proteomes" id="UP000001542">
    <property type="component" value="Unassembled WGS sequence"/>
</dbReference>
<feature type="repeat" description="ANK" evidence="1">
    <location>
        <begin position="575"/>
        <end position="607"/>
    </location>
</feature>